<evidence type="ECO:0000313" key="2">
    <source>
        <dbReference type="Proteomes" id="UP000005801"/>
    </source>
</evidence>
<dbReference type="EMBL" id="ABCS01000002">
    <property type="protein sequence ID" value="EDM81566.1"/>
    <property type="molecule type" value="Genomic_DNA"/>
</dbReference>
<dbReference type="STRING" id="391625.PPSIR1_21654"/>
<sequence length="25" mass="2658">MSGLAAATVSITLMGRRGEVMPRPR</sequence>
<proteinExistence type="predicted"/>
<gene>
    <name evidence="1" type="ORF">PPSIR1_21654</name>
</gene>
<keyword evidence="2" id="KW-1185">Reference proteome</keyword>
<comment type="caution">
    <text evidence="1">The sequence shown here is derived from an EMBL/GenBank/DDBJ whole genome shotgun (WGS) entry which is preliminary data.</text>
</comment>
<name>A6FXH8_9BACT</name>
<protein>
    <submittedName>
        <fullName evidence="1">Uncharacterized protein</fullName>
    </submittedName>
</protein>
<reference evidence="1 2" key="1">
    <citation type="submission" date="2007-06" db="EMBL/GenBank/DDBJ databases">
        <authorList>
            <person name="Shimkets L."/>
            <person name="Ferriera S."/>
            <person name="Johnson J."/>
            <person name="Kravitz S."/>
            <person name="Beeson K."/>
            <person name="Sutton G."/>
            <person name="Rogers Y.-H."/>
            <person name="Friedman R."/>
            <person name="Frazier M."/>
            <person name="Venter J.C."/>
        </authorList>
    </citation>
    <scope>NUCLEOTIDE SEQUENCE [LARGE SCALE GENOMIC DNA]</scope>
    <source>
        <strain evidence="1 2">SIR-1</strain>
    </source>
</reference>
<accession>A6FXH8</accession>
<dbReference type="Proteomes" id="UP000005801">
    <property type="component" value="Unassembled WGS sequence"/>
</dbReference>
<dbReference type="AlphaFoldDB" id="A6FXH8"/>
<evidence type="ECO:0000313" key="1">
    <source>
        <dbReference type="EMBL" id="EDM81566.1"/>
    </source>
</evidence>
<organism evidence="1 2">
    <name type="scientific">Plesiocystis pacifica SIR-1</name>
    <dbReference type="NCBI Taxonomy" id="391625"/>
    <lineage>
        <taxon>Bacteria</taxon>
        <taxon>Pseudomonadati</taxon>
        <taxon>Myxococcota</taxon>
        <taxon>Polyangia</taxon>
        <taxon>Nannocystales</taxon>
        <taxon>Nannocystaceae</taxon>
        <taxon>Plesiocystis</taxon>
    </lineage>
</organism>